<evidence type="ECO:0000313" key="1">
    <source>
        <dbReference type="EMBL" id="KZT24841.1"/>
    </source>
</evidence>
<reference evidence="1 2" key="1">
    <citation type="journal article" date="2016" name="Mol. Biol. Evol.">
        <title>Comparative Genomics of Early-Diverging Mushroom-Forming Fungi Provides Insights into the Origins of Lignocellulose Decay Capabilities.</title>
        <authorList>
            <person name="Nagy L.G."/>
            <person name="Riley R."/>
            <person name="Tritt A."/>
            <person name="Adam C."/>
            <person name="Daum C."/>
            <person name="Floudas D."/>
            <person name="Sun H."/>
            <person name="Yadav J.S."/>
            <person name="Pangilinan J."/>
            <person name="Larsson K.H."/>
            <person name="Matsuura K."/>
            <person name="Barry K."/>
            <person name="Labutti K."/>
            <person name="Kuo R."/>
            <person name="Ohm R.A."/>
            <person name="Bhattacharya S.S."/>
            <person name="Shirouzu T."/>
            <person name="Yoshinaga Y."/>
            <person name="Martin F.M."/>
            <person name="Grigoriev I.V."/>
            <person name="Hibbett D.S."/>
        </authorList>
    </citation>
    <scope>NUCLEOTIDE SEQUENCE [LARGE SCALE GENOMIC DNA]</scope>
    <source>
        <strain evidence="1 2">HHB14362 ss-1</strain>
    </source>
</reference>
<accession>A0A165S9E6</accession>
<evidence type="ECO:0000313" key="2">
    <source>
        <dbReference type="Proteomes" id="UP000076761"/>
    </source>
</evidence>
<proteinExistence type="predicted"/>
<protein>
    <submittedName>
        <fullName evidence="1">Uncharacterized protein</fullName>
    </submittedName>
</protein>
<gene>
    <name evidence="1" type="ORF">NEOLEDRAFT_1134515</name>
</gene>
<name>A0A165S9E6_9AGAM</name>
<dbReference type="Proteomes" id="UP000076761">
    <property type="component" value="Unassembled WGS sequence"/>
</dbReference>
<organism evidence="1 2">
    <name type="scientific">Neolentinus lepideus HHB14362 ss-1</name>
    <dbReference type="NCBI Taxonomy" id="1314782"/>
    <lineage>
        <taxon>Eukaryota</taxon>
        <taxon>Fungi</taxon>
        <taxon>Dikarya</taxon>
        <taxon>Basidiomycota</taxon>
        <taxon>Agaricomycotina</taxon>
        <taxon>Agaricomycetes</taxon>
        <taxon>Gloeophyllales</taxon>
        <taxon>Gloeophyllaceae</taxon>
        <taxon>Neolentinus</taxon>
    </lineage>
</organism>
<dbReference type="AlphaFoldDB" id="A0A165S9E6"/>
<sequence>MRNPTWGKGRSAADIRADLQVRKHEENRKRADRLETLRLQSDLRARIQEQELHLTKSRRRQERDGERS</sequence>
<dbReference type="InParanoid" id="A0A165S9E6"/>
<dbReference type="EMBL" id="KV425575">
    <property type="protein sequence ID" value="KZT24841.1"/>
    <property type="molecule type" value="Genomic_DNA"/>
</dbReference>
<keyword evidence="2" id="KW-1185">Reference proteome</keyword>